<gene>
    <name evidence="1" type="ORF">EJ73_02416</name>
</gene>
<protein>
    <submittedName>
        <fullName evidence="1">Uncharacterized protein</fullName>
    </submittedName>
</protein>
<reference evidence="1 2" key="1">
    <citation type="submission" date="2018-05" db="EMBL/GenBank/DDBJ databases">
        <title>Genomic Encyclopedia of Type Strains, Phase I: the one thousand microbial genomes (KMG-I) project.</title>
        <authorList>
            <person name="Kyrpides N."/>
        </authorList>
    </citation>
    <scope>NUCLEOTIDE SEQUENCE [LARGE SCALE GENOMIC DNA]</scope>
    <source>
        <strain evidence="1 2">DSM 15611</strain>
    </source>
</reference>
<dbReference type="AlphaFoldDB" id="A0A318HU39"/>
<proteinExistence type="predicted"/>
<evidence type="ECO:0000313" key="2">
    <source>
        <dbReference type="Proteomes" id="UP000248314"/>
    </source>
</evidence>
<keyword evidence="2" id="KW-1185">Reference proteome</keyword>
<name>A0A318HU39_9BACT</name>
<sequence length="181" mass="21041">MIIVLMLVGLCTCKSQETEKTKFLSHFMDLAEFPCGDVLSSMPLPTKDTISYDILANRFLLPVNTIALSNAHIQSTFCYIGKYKIADGYYVLACKEFYNYHDSRIIIYLYNDKQDLITSSLLVGCRDEFLDVDSEYKNETIMLRTTYKKVQNGLDPPKSEEYIQKQFTCKYHIDDKFHFVE</sequence>
<dbReference type="Proteomes" id="UP000248314">
    <property type="component" value="Unassembled WGS sequence"/>
</dbReference>
<dbReference type="STRING" id="1122991.GCA_000613445_00248"/>
<dbReference type="EMBL" id="QJJX01000038">
    <property type="protein sequence ID" value="PXX19484.1"/>
    <property type="molecule type" value="Genomic_DNA"/>
</dbReference>
<accession>A0A318HU39</accession>
<evidence type="ECO:0000313" key="1">
    <source>
        <dbReference type="EMBL" id="PXX19484.1"/>
    </source>
</evidence>
<comment type="caution">
    <text evidence="1">The sequence shown here is derived from an EMBL/GenBank/DDBJ whole genome shotgun (WGS) entry which is preliminary data.</text>
</comment>
<organism evidence="1 2">
    <name type="scientific">Hoylesella shahii DSM 15611 = JCM 12083</name>
    <dbReference type="NCBI Taxonomy" id="1122991"/>
    <lineage>
        <taxon>Bacteria</taxon>
        <taxon>Pseudomonadati</taxon>
        <taxon>Bacteroidota</taxon>
        <taxon>Bacteroidia</taxon>
        <taxon>Bacteroidales</taxon>
        <taxon>Prevotellaceae</taxon>
        <taxon>Hoylesella</taxon>
    </lineage>
</organism>